<organism evidence="2 3">
    <name type="scientific">Grus japonensis</name>
    <name type="common">Japanese crane</name>
    <name type="synonym">Red-crowned crane</name>
    <dbReference type="NCBI Taxonomy" id="30415"/>
    <lineage>
        <taxon>Eukaryota</taxon>
        <taxon>Metazoa</taxon>
        <taxon>Chordata</taxon>
        <taxon>Craniata</taxon>
        <taxon>Vertebrata</taxon>
        <taxon>Euteleostomi</taxon>
        <taxon>Archelosauria</taxon>
        <taxon>Archosauria</taxon>
        <taxon>Dinosauria</taxon>
        <taxon>Saurischia</taxon>
        <taxon>Theropoda</taxon>
        <taxon>Coelurosauria</taxon>
        <taxon>Aves</taxon>
        <taxon>Neognathae</taxon>
        <taxon>Neoaves</taxon>
        <taxon>Gruiformes</taxon>
        <taxon>Gruidae</taxon>
        <taxon>Grus</taxon>
    </lineage>
</organism>
<feature type="region of interest" description="Disordered" evidence="1">
    <location>
        <begin position="51"/>
        <end position="72"/>
    </location>
</feature>
<dbReference type="Proteomes" id="UP001623348">
    <property type="component" value="Unassembled WGS sequence"/>
</dbReference>
<proteinExistence type="predicted"/>
<evidence type="ECO:0000256" key="1">
    <source>
        <dbReference type="SAM" id="MobiDB-lite"/>
    </source>
</evidence>
<evidence type="ECO:0000313" key="2">
    <source>
        <dbReference type="EMBL" id="GAB0199862.1"/>
    </source>
</evidence>
<sequence>MASGRGGARVGRGGGQGRLRGADGRGGGAERGARRNRRILCPEEVLVSVKESKTSSETRGRCSGILKSLPLM</sequence>
<feature type="compositionally biased region" description="Basic and acidic residues" evidence="1">
    <location>
        <begin position="51"/>
        <end position="60"/>
    </location>
</feature>
<dbReference type="EMBL" id="BAAFJT010000024">
    <property type="protein sequence ID" value="GAB0199862.1"/>
    <property type="molecule type" value="Genomic_DNA"/>
</dbReference>
<feature type="compositionally biased region" description="Gly residues" evidence="1">
    <location>
        <begin position="1"/>
        <end position="30"/>
    </location>
</feature>
<keyword evidence="3" id="KW-1185">Reference proteome</keyword>
<reference evidence="2 3" key="1">
    <citation type="submission" date="2024-06" db="EMBL/GenBank/DDBJ databases">
        <title>The draft genome of Grus japonensis, version 3.</title>
        <authorList>
            <person name="Nabeshima K."/>
            <person name="Suzuki S."/>
            <person name="Onuma M."/>
        </authorList>
    </citation>
    <scope>NUCLEOTIDE SEQUENCE [LARGE SCALE GENOMIC DNA]</scope>
    <source>
        <strain evidence="2 3">451A</strain>
    </source>
</reference>
<dbReference type="AlphaFoldDB" id="A0ABC9XR03"/>
<name>A0ABC9XR03_GRUJA</name>
<accession>A0ABC9XR03</accession>
<gene>
    <name evidence="2" type="ORF">GRJ2_002451600</name>
</gene>
<protein>
    <submittedName>
        <fullName evidence="2">Uncharacterized protein</fullName>
    </submittedName>
</protein>
<evidence type="ECO:0000313" key="3">
    <source>
        <dbReference type="Proteomes" id="UP001623348"/>
    </source>
</evidence>
<feature type="region of interest" description="Disordered" evidence="1">
    <location>
        <begin position="1"/>
        <end position="35"/>
    </location>
</feature>
<comment type="caution">
    <text evidence="2">The sequence shown here is derived from an EMBL/GenBank/DDBJ whole genome shotgun (WGS) entry which is preliminary data.</text>
</comment>